<dbReference type="SMART" id="SM00401">
    <property type="entry name" value="ZnF_GATA"/>
    <property type="match status" value="1"/>
</dbReference>
<keyword evidence="3" id="KW-0862">Zinc</keyword>
<dbReference type="InterPro" id="IPR013088">
    <property type="entry name" value="Znf_NHR/GATA"/>
</dbReference>
<keyword evidence="1" id="KW-0479">Metal-binding</keyword>
<feature type="compositionally biased region" description="Low complexity" evidence="7">
    <location>
        <begin position="1"/>
        <end position="16"/>
    </location>
</feature>
<dbReference type="SUPFAM" id="SSF55785">
    <property type="entry name" value="PYP-like sensor domain (PAS domain)"/>
    <property type="match status" value="1"/>
</dbReference>
<dbReference type="Proteomes" id="UP000016930">
    <property type="component" value="Unassembled WGS sequence"/>
</dbReference>
<dbReference type="InterPro" id="IPR013767">
    <property type="entry name" value="PAS_fold"/>
</dbReference>
<dbReference type="Pfam" id="PF00989">
    <property type="entry name" value="PAS"/>
    <property type="match status" value="1"/>
</dbReference>
<dbReference type="Gene3D" id="3.30.50.10">
    <property type="entry name" value="Erythroid Transcription Factor GATA-1, subunit A"/>
    <property type="match status" value="1"/>
</dbReference>
<dbReference type="PROSITE" id="PS00344">
    <property type="entry name" value="GATA_ZN_FINGER_1"/>
    <property type="match status" value="1"/>
</dbReference>
<evidence type="ECO:0000256" key="3">
    <source>
        <dbReference type="ARBA" id="ARBA00022833"/>
    </source>
</evidence>
<dbReference type="InterPro" id="IPR000014">
    <property type="entry name" value="PAS"/>
</dbReference>
<evidence type="ECO:0000256" key="1">
    <source>
        <dbReference type="ARBA" id="ARBA00022723"/>
    </source>
</evidence>
<name>M2PNZ5_CERS8</name>
<dbReference type="OrthoDB" id="2162994at2759"/>
<reference evidence="10 11" key="1">
    <citation type="journal article" date="2012" name="Proc. Natl. Acad. Sci. U.S.A.">
        <title>Comparative genomics of Ceriporiopsis subvermispora and Phanerochaete chrysosporium provide insight into selective ligninolysis.</title>
        <authorList>
            <person name="Fernandez-Fueyo E."/>
            <person name="Ruiz-Duenas F.J."/>
            <person name="Ferreira P."/>
            <person name="Floudas D."/>
            <person name="Hibbett D.S."/>
            <person name="Canessa P."/>
            <person name="Larrondo L.F."/>
            <person name="James T.Y."/>
            <person name="Seelenfreund D."/>
            <person name="Lobos S."/>
            <person name="Polanco R."/>
            <person name="Tello M."/>
            <person name="Honda Y."/>
            <person name="Watanabe T."/>
            <person name="Watanabe T."/>
            <person name="Ryu J.S."/>
            <person name="Kubicek C.P."/>
            <person name="Schmoll M."/>
            <person name="Gaskell J."/>
            <person name="Hammel K.E."/>
            <person name="St John F.J."/>
            <person name="Vanden Wymelenberg A."/>
            <person name="Sabat G."/>
            <person name="Splinter BonDurant S."/>
            <person name="Syed K."/>
            <person name="Yadav J.S."/>
            <person name="Doddapaneni H."/>
            <person name="Subramanian V."/>
            <person name="Lavin J.L."/>
            <person name="Oguiza J.A."/>
            <person name="Perez G."/>
            <person name="Pisabarro A.G."/>
            <person name="Ramirez L."/>
            <person name="Santoyo F."/>
            <person name="Master E."/>
            <person name="Coutinho P.M."/>
            <person name="Henrissat B."/>
            <person name="Lombard V."/>
            <person name="Magnuson J.K."/>
            <person name="Kuees U."/>
            <person name="Hori C."/>
            <person name="Igarashi K."/>
            <person name="Samejima M."/>
            <person name="Held B.W."/>
            <person name="Barry K.W."/>
            <person name="LaButti K.M."/>
            <person name="Lapidus A."/>
            <person name="Lindquist E.A."/>
            <person name="Lucas S.M."/>
            <person name="Riley R."/>
            <person name="Salamov A.A."/>
            <person name="Hoffmeister D."/>
            <person name="Schwenk D."/>
            <person name="Hadar Y."/>
            <person name="Yarden O."/>
            <person name="de Vries R.P."/>
            <person name="Wiebenga A."/>
            <person name="Stenlid J."/>
            <person name="Eastwood D."/>
            <person name="Grigoriev I.V."/>
            <person name="Berka R.M."/>
            <person name="Blanchette R.A."/>
            <person name="Kersten P."/>
            <person name="Martinez A.T."/>
            <person name="Vicuna R."/>
            <person name="Cullen D."/>
        </authorList>
    </citation>
    <scope>NUCLEOTIDE SEQUENCE [LARGE SCALE GENOMIC DNA]</scope>
    <source>
        <strain evidence="10 11">B</strain>
    </source>
</reference>
<proteinExistence type="predicted"/>
<dbReference type="PANTHER" id="PTHR47172">
    <property type="entry name" value="OS01G0976800 PROTEIN"/>
    <property type="match status" value="1"/>
</dbReference>
<evidence type="ECO:0000313" key="10">
    <source>
        <dbReference type="EMBL" id="EMD38174.1"/>
    </source>
</evidence>
<dbReference type="CDD" id="cd00130">
    <property type="entry name" value="PAS"/>
    <property type="match status" value="1"/>
</dbReference>
<evidence type="ECO:0000256" key="5">
    <source>
        <dbReference type="ARBA" id="ARBA00023163"/>
    </source>
</evidence>
<evidence type="ECO:0000256" key="4">
    <source>
        <dbReference type="ARBA" id="ARBA00023015"/>
    </source>
</evidence>
<feature type="region of interest" description="Disordered" evidence="7">
    <location>
        <begin position="1"/>
        <end position="27"/>
    </location>
</feature>
<dbReference type="STRING" id="914234.M2PNZ5"/>
<evidence type="ECO:0000256" key="2">
    <source>
        <dbReference type="ARBA" id="ARBA00022771"/>
    </source>
</evidence>
<dbReference type="PROSITE" id="PS50112">
    <property type="entry name" value="PAS"/>
    <property type="match status" value="1"/>
</dbReference>
<dbReference type="SUPFAM" id="SSF57716">
    <property type="entry name" value="Glucocorticoid receptor-like (DNA-binding domain)"/>
    <property type="match status" value="1"/>
</dbReference>
<dbReference type="AlphaFoldDB" id="M2PNZ5"/>
<dbReference type="GO" id="GO:0006355">
    <property type="term" value="P:regulation of DNA-templated transcription"/>
    <property type="evidence" value="ECO:0007669"/>
    <property type="project" value="InterPro"/>
</dbReference>
<dbReference type="InterPro" id="IPR035965">
    <property type="entry name" value="PAS-like_dom_sf"/>
</dbReference>
<evidence type="ECO:0000256" key="7">
    <source>
        <dbReference type="SAM" id="MobiDB-lite"/>
    </source>
</evidence>
<evidence type="ECO:0000259" key="8">
    <source>
        <dbReference type="PROSITE" id="PS50112"/>
    </source>
</evidence>
<evidence type="ECO:0000259" key="9">
    <source>
        <dbReference type="PROSITE" id="PS50114"/>
    </source>
</evidence>
<feature type="domain" description="PAS" evidence="8">
    <location>
        <begin position="51"/>
        <end position="105"/>
    </location>
</feature>
<dbReference type="Pfam" id="PF00320">
    <property type="entry name" value="GATA"/>
    <property type="match status" value="1"/>
</dbReference>
<dbReference type="EMBL" id="KB445795">
    <property type="protein sequence ID" value="EMD38174.1"/>
    <property type="molecule type" value="Genomic_DNA"/>
</dbReference>
<dbReference type="InterPro" id="IPR000679">
    <property type="entry name" value="Znf_GATA"/>
</dbReference>
<keyword evidence="5" id="KW-0804">Transcription</keyword>
<keyword evidence="2 6" id="KW-0863">Zinc-finger</keyword>
<keyword evidence="11" id="KW-1185">Reference proteome</keyword>
<feature type="compositionally biased region" description="Pro residues" evidence="7">
    <location>
        <begin position="17"/>
        <end position="26"/>
    </location>
</feature>
<accession>M2PNZ5</accession>
<dbReference type="CDD" id="cd00202">
    <property type="entry name" value="ZnF_GATA"/>
    <property type="match status" value="1"/>
</dbReference>
<dbReference type="SMART" id="SM00091">
    <property type="entry name" value="PAS"/>
    <property type="match status" value="1"/>
</dbReference>
<gene>
    <name evidence="10" type="ORF">CERSUDRAFT_122924</name>
</gene>
<keyword evidence="4" id="KW-0805">Transcription regulation</keyword>
<sequence length="373" mass="39425">MAAATVPPASSSSAATIPPPAPPKDPPAFEFTRRKRWADLLVAELSDAVALVLAADGTVWYCGAAVEELLGWRDAELVDGDFGDLVNVEDRPGFREQLRGAIRARAEMRAYVRLQCKAEFCITDDLASRPREVLFEITGRPHYCGDDKLPQGPGDGAGAGAQPGDDAPADFLCFFAVAKPYPGRNTAMLHTFLELKMENERLLQQRAALRARGAALDAAEGSPTAVSCAANASSAAPGTSAALPSAGMSPLAYPGQYPRDEVYYPGGVYDDMGAGMVGLGMQDLPGPGYAHPGASVGCDDDDDEGARKKHRRVVSAAEQHVCMTCGKTDSPEWRKGPQGPKTLCNACGLRWAKKVRKTGEPDEGEGGTGSIVF</sequence>
<dbReference type="GO" id="GO:0008270">
    <property type="term" value="F:zinc ion binding"/>
    <property type="evidence" value="ECO:0007669"/>
    <property type="project" value="UniProtKB-KW"/>
</dbReference>
<protein>
    <submittedName>
        <fullName evidence="10">Uncharacterized protein</fullName>
    </submittedName>
</protein>
<dbReference type="HOGENOM" id="CLU_024414_1_1_1"/>
<evidence type="ECO:0000256" key="6">
    <source>
        <dbReference type="PROSITE-ProRule" id="PRU00094"/>
    </source>
</evidence>
<dbReference type="Gene3D" id="3.30.450.20">
    <property type="entry name" value="PAS domain"/>
    <property type="match status" value="1"/>
</dbReference>
<dbReference type="PANTHER" id="PTHR47172:SF24">
    <property type="entry name" value="GATA ZINC FINGER DOMAIN-CONTAINING PROTEIN 14-RELATED"/>
    <property type="match status" value="1"/>
</dbReference>
<dbReference type="GO" id="GO:0043565">
    <property type="term" value="F:sequence-specific DNA binding"/>
    <property type="evidence" value="ECO:0007669"/>
    <property type="project" value="InterPro"/>
</dbReference>
<organism evidence="10 11">
    <name type="scientific">Ceriporiopsis subvermispora (strain B)</name>
    <name type="common">White-rot fungus</name>
    <name type="synonym">Gelatoporia subvermispora</name>
    <dbReference type="NCBI Taxonomy" id="914234"/>
    <lineage>
        <taxon>Eukaryota</taxon>
        <taxon>Fungi</taxon>
        <taxon>Dikarya</taxon>
        <taxon>Basidiomycota</taxon>
        <taxon>Agaricomycotina</taxon>
        <taxon>Agaricomycetes</taxon>
        <taxon>Polyporales</taxon>
        <taxon>Gelatoporiaceae</taxon>
        <taxon>Gelatoporia</taxon>
    </lineage>
</organism>
<dbReference type="PROSITE" id="PS50114">
    <property type="entry name" value="GATA_ZN_FINGER_2"/>
    <property type="match status" value="1"/>
</dbReference>
<feature type="domain" description="GATA-type" evidence="9">
    <location>
        <begin position="316"/>
        <end position="349"/>
    </location>
</feature>
<evidence type="ECO:0000313" key="11">
    <source>
        <dbReference type="Proteomes" id="UP000016930"/>
    </source>
</evidence>